<gene>
    <name evidence="3" type="ORF">FOQG_17869</name>
</gene>
<keyword evidence="4" id="KW-1185">Reference proteome</keyword>
<dbReference type="Proteomes" id="UP000030663">
    <property type="component" value="Unassembled WGS sequence"/>
</dbReference>
<dbReference type="PANTHER" id="PTHR33112:SF12">
    <property type="entry name" value="HETEROKARYON INCOMPATIBILITY DOMAIN-CONTAINING PROTEIN"/>
    <property type="match status" value="1"/>
</dbReference>
<feature type="compositionally biased region" description="Basic and acidic residues" evidence="1">
    <location>
        <begin position="172"/>
        <end position="188"/>
    </location>
</feature>
<dbReference type="Pfam" id="PF06985">
    <property type="entry name" value="HET"/>
    <property type="match status" value="1"/>
</dbReference>
<sequence>MFVLSHSPPPAANSKHWCETIGFELVGTDCSPVRYFYEDEQQVTLSLQNLRDQAGGCEFCLKLAHLIFYRLRHNSNGRASAGDLIGPEDAKDASVSISVKGGREVRNWSFGFEGVTSRKVISIWVQAGMKSLEIVLQRAGPGGRVPVAITSDKYTSHGDVTFLPPGSWRVDQPGDKPLPKDAPRERVGGLHPTLGRPRPLLIDFDRLRTWIQLCDEQHEICQYHEEPMNIPRFRLIDIKRKRILHVDRNKRPCFATLSYVWGTRQFLRLTKANVSDLEKEGCLGELELPPTISDAITVCEKLQISHLWVDSLCIIQDDESDMLEVIDKMDSIYSESILTIIAASGVDAYSGIPGVRPGARFLEQHPLEIRGVQLIDSVDKDQFRMQTSFQEPQWISGTPWARRAWTFQEALVSRKLLFFTSEQVYWSCREGLLSEDTTEYFRSNEIPGTNGRRLDSEFSPLEYQHIAVTFSTRRLTYEADIGRAYLGTQNYLDKKWGGHKFSWGLPHGAFGPFLMWEWSFASNRRLRKGTHPVRQLDGTIVKVPFPSWSWMAWTEGGRLLDFYGDEPNAHCPLFFVYDSATQLTAVSYGSSWSCQVKPLGDLLTNGADVRRAEVAEEDLPPELHSLPSIRHSALSFYTEVATVRYNSSTGFDDVPDDLHMRSYEYPFSIKVGQKFYRILEEHQTNSDENKGLEETDLVAVFSGQMTKPRKFRGEYRLYCWPVVKKGGVRVRASESSTIIFLSLWRDLPRLRWELVTML</sequence>
<feature type="region of interest" description="Disordered" evidence="1">
    <location>
        <begin position="171"/>
        <end position="190"/>
    </location>
</feature>
<dbReference type="EMBL" id="KI979389">
    <property type="protein sequence ID" value="EXK77418.1"/>
    <property type="molecule type" value="Genomic_DNA"/>
</dbReference>
<evidence type="ECO:0000259" key="2">
    <source>
        <dbReference type="Pfam" id="PF06985"/>
    </source>
</evidence>
<evidence type="ECO:0000313" key="4">
    <source>
        <dbReference type="Proteomes" id="UP000030663"/>
    </source>
</evidence>
<dbReference type="HOGENOM" id="CLU_384504_0_0_1"/>
<reference evidence="3 4" key="1">
    <citation type="submission" date="2011-11" db="EMBL/GenBank/DDBJ databases">
        <title>The Genome Sequence of Fusarium oxysporum PHW815.</title>
        <authorList>
            <consortium name="The Broad Institute Genome Sequencing Platform"/>
            <person name="Ma L.-J."/>
            <person name="Gale L.R."/>
            <person name="Schwartz D.C."/>
            <person name="Zhou S."/>
            <person name="Corby-Kistler H."/>
            <person name="Young S.K."/>
            <person name="Zeng Q."/>
            <person name="Gargeya S."/>
            <person name="Fitzgerald M."/>
            <person name="Haas B."/>
            <person name="Abouelleil A."/>
            <person name="Alvarado L."/>
            <person name="Arachchi H.M."/>
            <person name="Berlin A."/>
            <person name="Brown A."/>
            <person name="Chapman S.B."/>
            <person name="Chen Z."/>
            <person name="Dunbar C."/>
            <person name="Freedman E."/>
            <person name="Gearin G."/>
            <person name="Goldberg J."/>
            <person name="Griggs A."/>
            <person name="Gujja S."/>
            <person name="Heiman D."/>
            <person name="Howarth C."/>
            <person name="Larson L."/>
            <person name="Lui A."/>
            <person name="MacDonald P.J.P."/>
            <person name="Montmayeur A."/>
            <person name="Murphy C."/>
            <person name="Neiman D."/>
            <person name="Pearson M."/>
            <person name="Priest M."/>
            <person name="Roberts A."/>
            <person name="Saif S."/>
            <person name="Shea T."/>
            <person name="Shenoy N."/>
            <person name="Sisk P."/>
            <person name="Stolte C."/>
            <person name="Sykes S."/>
            <person name="Wortman J."/>
            <person name="Nusbaum C."/>
            <person name="Birren B."/>
        </authorList>
    </citation>
    <scope>NUCLEOTIDE SEQUENCE [LARGE SCALE GENOMIC DNA]</scope>
    <source>
        <strain evidence="3 4">54005</strain>
    </source>
</reference>
<protein>
    <recommendedName>
        <fullName evidence="2">Heterokaryon incompatibility domain-containing protein</fullName>
    </recommendedName>
</protein>
<evidence type="ECO:0000256" key="1">
    <source>
        <dbReference type="SAM" id="MobiDB-lite"/>
    </source>
</evidence>
<dbReference type="AlphaFoldDB" id="X0BEZ6"/>
<proteinExistence type="predicted"/>
<evidence type="ECO:0000313" key="3">
    <source>
        <dbReference type="EMBL" id="EXK77418.1"/>
    </source>
</evidence>
<dbReference type="OrthoDB" id="2975793at2759"/>
<accession>X0BEZ6</accession>
<organism evidence="3 4">
    <name type="scientific">Fusarium oxysporum f. sp. raphani 54005</name>
    <dbReference type="NCBI Taxonomy" id="1089458"/>
    <lineage>
        <taxon>Eukaryota</taxon>
        <taxon>Fungi</taxon>
        <taxon>Dikarya</taxon>
        <taxon>Ascomycota</taxon>
        <taxon>Pezizomycotina</taxon>
        <taxon>Sordariomycetes</taxon>
        <taxon>Hypocreomycetidae</taxon>
        <taxon>Hypocreales</taxon>
        <taxon>Nectriaceae</taxon>
        <taxon>Fusarium</taxon>
        <taxon>Fusarium oxysporum species complex</taxon>
    </lineage>
</organism>
<dbReference type="InterPro" id="IPR010730">
    <property type="entry name" value="HET"/>
</dbReference>
<name>X0BEZ6_FUSOX</name>
<feature type="domain" description="Heterokaryon incompatibility" evidence="2">
    <location>
        <begin position="254"/>
        <end position="409"/>
    </location>
</feature>
<dbReference type="PANTHER" id="PTHR33112">
    <property type="entry name" value="DOMAIN PROTEIN, PUTATIVE-RELATED"/>
    <property type="match status" value="1"/>
</dbReference>